<protein>
    <submittedName>
        <fullName evidence="9">Dihydroxy-acid dehydratase</fullName>
    </submittedName>
</protein>
<feature type="domain" description="Dihydroxy-acid/6-phosphogluconate dehydratase N-terminal" evidence="7">
    <location>
        <begin position="52"/>
        <end position="362"/>
    </location>
</feature>
<sequence length="584" mass="61772">MTDEKSPFEPDDAADGSGMRKGLTSYGDQGFSLFLRKAFIKGAGFTDAALDRPVIGISNTGSAYNPCHGNAPQLVEAVKRGVMLAGGLPMDFPTISIHESFAAPTSMYLRNLMSMDTEEMVRAQPMDAVVLIGGCDKTVPAQLMGAASAGIPSIQLITGSMLTGGHRGERVGACTDCRRYWGKYRAGEIDAEAIADVNNQLVASVGTCSVMGTASTMACIAEALGMTVPGGASPPAVTADRIRIAEQTGAQAVQMARTGLTIDKVLTPEAFENAMRVLLAIGGSTNGIVHLAAIAGRMGLETDLAALDRMGRETPVLLDLKPSGQWYMEDFHHAGGMATLLRELKPLLHLGAMTVTGRTLGEELERAGPGFQQTVVRPIGNPVYPQGGMAVLRGNLAPGGAIIKQSAADPKLMEHEGRAVVFENVEDLVRRIDSDALDVTAQDVLVLKNIGPKGAPGMPEAGYIPIPRKLARAGVKDIVRISDGRMSGTAFGTIVLHVTPESAAGGPLAHVRNGDRIRLSVERREIALLVSAEELARRAQECPVTAPTAERGYRKLFLQTVTQADLGVDFDFLRAARMVGKVPR</sequence>
<dbReference type="NCBIfam" id="NF004784">
    <property type="entry name" value="PRK06131.1"/>
    <property type="match status" value="1"/>
</dbReference>
<name>A0A561B156_9BURK</name>
<keyword evidence="4" id="KW-0411">Iron-sulfur</keyword>
<evidence type="ECO:0000256" key="5">
    <source>
        <dbReference type="ARBA" id="ARBA00023239"/>
    </source>
</evidence>
<comment type="caution">
    <text evidence="9">The sequence shown here is derived from an EMBL/GenBank/DDBJ whole genome shotgun (WGS) entry which is preliminary data.</text>
</comment>
<dbReference type="InterPro" id="IPR000581">
    <property type="entry name" value="ILV_EDD_N"/>
</dbReference>
<dbReference type="Pfam" id="PF00920">
    <property type="entry name" value="ILVD_EDD_N"/>
    <property type="match status" value="1"/>
</dbReference>
<evidence type="ECO:0000259" key="8">
    <source>
        <dbReference type="Pfam" id="PF24877"/>
    </source>
</evidence>
<evidence type="ECO:0000313" key="10">
    <source>
        <dbReference type="Proteomes" id="UP000319722"/>
    </source>
</evidence>
<dbReference type="InterPro" id="IPR042096">
    <property type="entry name" value="Dihydro-acid_dehy_C"/>
</dbReference>
<reference evidence="9 10" key="1">
    <citation type="submission" date="2019-06" db="EMBL/GenBank/DDBJ databases">
        <title>Sorghum-associated microbial communities from plants grown in Nebraska, USA.</title>
        <authorList>
            <person name="Schachtman D."/>
        </authorList>
    </citation>
    <scope>NUCLEOTIDE SEQUENCE [LARGE SCALE GENOMIC DNA]</scope>
    <source>
        <strain evidence="9 10">T529</strain>
    </source>
</reference>
<dbReference type="InterPro" id="IPR052352">
    <property type="entry name" value="Sugar_Degrad_Dehydratases"/>
</dbReference>
<dbReference type="RefSeq" id="WP_145747780.1">
    <property type="nucleotide sequence ID" value="NZ_VIVL01000027.1"/>
</dbReference>
<evidence type="ECO:0000259" key="7">
    <source>
        <dbReference type="Pfam" id="PF00920"/>
    </source>
</evidence>
<dbReference type="EMBL" id="VIVL01000027">
    <property type="protein sequence ID" value="TWD72581.1"/>
    <property type="molecule type" value="Genomic_DNA"/>
</dbReference>
<organism evidence="9 10">
    <name type="scientific">Variovorax beijingensis</name>
    <dbReference type="NCBI Taxonomy" id="2496117"/>
    <lineage>
        <taxon>Bacteria</taxon>
        <taxon>Pseudomonadati</taxon>
        <taxon>Pseudomonadota</taxon>
        <taxon>Betaproteobacteria</taxon>
        <taxon>Burkholderiales</taxon>
        <taxon>Comamonadaceae</taxon>
        <taxon>Variovorax</taxon>
    </lineage>
</organism>
<dbReference type="PANTHER" id="PTHR43183:SF1">
    <property type="entry name" value="HYPOTHETICAL DIHYDROXY-ACID DEHYDRATASE (EUROFUNG)-RELATED"/>
    <property type="match status" value="1"/>
</dbReference>
<dbReference type="AlphaFoldDB" id="A0A561B156"/>
<accession>A0A561B156</accession>
<evidence type="ECO:0000313" key="9">
    <source>
        <dbReference type="EMBL" id="TWD72581.1"/>
    </source>
</evidence>
<evidence type="ECO:0000256" key="4">
    <source>
        <dbReference type="ARBA" id="ARBA00023014"/>
    </source>
</evidence>
<proteinExistence type="inferred from homology"/>
<dbReference type="PROSITE" id="PS00886">
    <property type="entry name" value="ILVD_EDD_1"/>
    <property type="match status" value="1"/>
</dbReference>
<evidence type="ECO:0000256" key="6">
    <source>
        <dbReference type="SAM" id="MobiDB-lite"/>
    </source>
</evidence>
<comment type="similarity">
    <text evidence="1">Belongs to the IlvD/Edd family.</text>
</comment>
<dbReference type="FunFam" id="3.50.30.80:FF:000001">
    <property type="entry name" value="Dihydroxy-acid dehydratase"/>
    <property type="match status" value="1"/>
</dbReference>
<dbReference type="OrthoDB" id="9807077at2"/>
<feature type="region of interest" description="Disordered" evidence="6">
    <location>
        <begin position="1"/>
        <end position="20"/>
    </location>
</feature>
<evidence type="ECO:0000256" key="3">
    <source>
        <dbReference type="ARBA" id="ARBA00023004"/>
    </source>
</evidence>
<dbReference type="GO" id="GO:0051536">
    <property type="term" value="F:iron-sulfur cluster binding"/>
    <property type="evidence" value="ECO:0007669"/>
    <property type="project" value="UniProtKB-KW"/>
</dbReference>
<dbReference type="Gene3D" id="3.50.30.80">
    <property type="entry name" value="IlvD/EDD C-terminal domain-like"/>
    <property type="match status" value="1"/>
</dbReference>
<dbReference type="PANTHER" id="PTHR43183">
    <property type="entry name" value="HYPOTHETICAL DIHYDROXYACID DEHYDRATASE (EUROFUNG)-RELATED"/>
    <property type="match status" value="1"/>
</dbReference>
<dbReference type="InterPro" id="IPR020558">
    <property type="entry name" value="DiOHA_6PGluconate_deHydtase_CS"/>
</dbReference>
<feature type="domain" description="Dihydroxy-acid/6-phosphogluconate dehydratase C-terminal" evidence="8">
    <location>
        <begin position="375"/>
        <end position="567"/>
    </location>
</feature>
<evidence type="ECO:0000256" key="1">
    <source>
        <dbReference type="ARBA" id="ARBA00006486"/>
    </source>
</evidence>
<dbReference type="SUPFAM" id="SSF52016">
    <property type="entry name" value="LeuD/IlvD-like"/>
    <property type="match status" value="1"/>
</dbReference>
<dbReference type="GO" id="GO:0046872">
    <property type="term" value="F:metal ion binding"/>
    <property type="evidence" value="ECO:0007669"/>
    <property type="project" value="UniProtKB-KW"/>
</dbReference>
<keyword evidence="2" id="KW-0479">Metal-binding</keyword>
<dbReference type="Pfam" id="PF24877">
    <property type="entry name" value="ILV_EDD_C"/>
    <property type="match status" value="1"/>
</dbReference>
<dbReference type="GO" id="GO:0016836">
    <property type="term" value="F:hydro-lyase activity"/>
    <property type="evidence" value="ECO:0007669"/>
    <property type="project" value="UniProtKB-ARBA"/>
</dbReference>
<evidence type="ECO:0000256" key="2">
    <source>
        <dbReference type="ARBA" id="ARBA00022723"/>
    </source>
</evidence>
<dbReference type="InterPro" id="IPR037237">
    <property type="entry name" value="IlvD/EDD_N"/>
</dbReference>
<gene>
    <name evidence="9" type="ORF">FB547_12710</name>
</gene>
<dbReference type="SUPFAM" id="SSF143975">
    <property type="entry name" value="IlvD/EDD N-terminal domain-like"/>
    <property type="match status" value="1"/>
</dbReference>
<dbReference type="Proteomes" id="UP000319722">
    <property type="component" value="Unassembled WGS sequence"/>
</dbReference>
<keyword evidence="5" id="KW-0456">Lyase</keyword>
<keyword evidence="3" id="KW-0408">Iron</keyword>
<dbReference type="InterPro" id="IPR056740">
    <property type="entry name" value="ILV_EDD_C"/>
</dbReference>